<accession>A0ABS9MUK1</accession>
<organism evidence="1 2">
    <name type="scientific">Mesosutterella porci</name>
    <dbReference type="NCBI Taxonomy" id="2915351"/>
    <lineage>
        <taxon>Bacteria</taxon>
        <taxon>Pseudomonadati</taxon>
        <taxon>Pseudomonadota</taxon>
        <taxon>Betaproteobacteria</taxon>
        <taxon>Burkholderiales</taxon>
        <taxon>Sutterellaceae</taxon>
        <taxon>Mesosutterella</taxon>
    </lineage>
</organism>
<dbReference type="Proteomes" id="UP001297600">
    <property type="component" value="Unassembled WGS sequence"/>
</dbReference>
<evidence type="ECO:0000313" key="2">
    <source>
        <dbReference type="Proteomes" id="UP001297600"/>
    </source>
</evidence>
<name>A0ABS9MUK1_9BURK</name>
<evidence type="ECO:0000313" key="1">
    <source>
        <dbReference type="EMBL" id="MCG5031688.1"/>
    </source>
</evidence>
<dbReference type="RefSeq" id="WP_237980053.1">
    <property type="nucleotide sequence ID" value="NZ_JAKNCT010000012.1"/>
</dbReference>
<dbReference type="EMBL" id="JAKNCT010000012">
    <property type="protein sequence ID" value="MCG5031688.1"/>
    <property type="molecule type" value="Genomic_DNA"/>
</dbReference>
<gene>
    <name evidence="1" type="ORF">MAF45_09580</name>
</gene>
<proteinExistence type="predicted"/>
<comment type="caution">
    <text evidence="1">The sequence shown here is derived from an EMBL/GenBank/DDBJ whole genome shotgun (WGS) entry which is preliminary data.</text>
</comment>
<evidence type="ECO:0008006" key="3">
    <source>
        <dbReference type="Google" id="ProtNLM"/>
    </source>
</evidence>
<reference evidence="1 2" key="1">
    <citation type="submission" date="2022-02" db="EMBL/GenBank/DDBJ databases">
        <title>Mesosutterella porci, a novel member of the family Sutterellaceae from pig feces.</title>
        <authorList>
            <person name="Wylensek D."/>
            <person name="Clavel T."/>
        </authorList>
    </citation>
    <scope>NUCLEOTIDE SEQUENCE [LARGE SCALE GENOMIC DNA]</scope>
    <source>
        <strain evidence="2">oilRF-744-wt-GAM-9</strain>
    </source>
</reference>
<keyword evidence="2" id="KW-1185">Reference proteome</keyword>
<sequence length="129" mass="14610">MTESELNQLKARLVNWGRWSRSGRGPRASALLGVLVRMGYKPDCSGDSRLTPDESDAVELDRAIASLGNCPERTLLIDIYVQGSISRVDLCRRAGIRRRFYDQCIARAYNRLYFLILRDTICSDNSHAD</sequence>
<protein>
    <recommendedName>
        <fullName evidence="3">Antitermination protein Q</fullName>
    </recommendedName>
</protein>